<dbReference type="EMBL" id="REGN01001917">
    <property type="protein sequence ID" value="RNA31606.1"/>
    <property type="molecule type" value="Genomic_DNA"/>
</dbReference>
<gene>
    <name evidence="1" type="ORF">BpHYR1_031311</name>
</gene>
<accession>A0A3M7S734</accession>
<reference evidence="1 2" key="1">
    <citation type="journal article" date="2018" name="Sci. Rep.">
        <title>Genomic signatures of local adaptation to the degree of environmental predictability in rotifers.</title>
        <authorList>
            <person name="Franch-Gras L."/>
            <person name="Hahn C."/>
            <person name="Garcia-Roger E.M."/>
            <person name="Carmona M.J."/>
            <person name="Serra M."/>
            <person name="Gomez A."/>
        </authorList>
    </citation>
    <scope>NUCLEOTIDE SEQUENCE [LARGE SCALE GENOMIC DNA]</scope>
    <source>
        <strain evidence="1">HYR1</strain>
    </source>
</reference>
<comment type="caution">
    <text evidence="1">The sequence shown here is derived from an EMBL/GenBank/DDBJ whole genome shotgun (WGS) entry which is preliminary data.</text>
</comment>
<organism evidence="1 2">
    <name type="scientific">Brachionus plicatilis</name>
    <name type="common">Marine rotifer</name>
    <name type="synonym">Brachionus muelleri</name>
    <dbReference type="NCBI Taxonomy" id="10195"/>
    <lineage>
        <taxon>Eukaryota</taxon>
        <taxon>Metazoa</taxon>
        <taxon>Spiralia</taxon>
        <taxon>Gnathifera</taxon>
        <taxon>Rotifera</taxon>
        <taxon>Eurotatoria</taxon>
        <taxon>Monogononta</taxon>
        <taxon>Pseudotrocha</taxon>
        <taxon>Ploima</taxon>
        <taxon>Brachionidae</taxon>
        <taxon>Brachionus</taxon>
    </lineage>
</organism>
<protein>
    <submittedName>
        <fullName evidence="1">Uncharacterized protein</fullName>
    </submittedName>
</protein>
<sequence length="107" mass="12857">MKYIILNKKKLKNKNSIRLIYFLHLSGVRELKLAKLSKITFSKFTCRNFSTRILMFSNYILSFQVWTFDIFEYNQSQTLTLTFSDSDFKLIFWVQSKIIKPFPILLL</sequence>
<evidence type="ECO:0000313" key="1">
    <source>
        <dbReference type="EMBL" id="RNA31606.1"/>
    </source>
</evidence>
<proteinExistence type="predicted"/>
<dbReference type="Proteomes" id="UP000276133">
    <property type="component" value="Unassembled WGS sequence"/>
</dbReference>
<evidence type="ECO:0000313" key="2">
    <source>
        <dbReference type="Proteomes" id="UP000276133"/>
    </source>
</evidence>
<name>A0A3M7S734_BRAPC</name>
<keyword evidence="2" id="KW-1185">Reference proteome</keyword>
<dbReference type="AlphaFoldDB" id="A0A3M7S734"/>